<reference evidence="2" key="1">
    <citation type="submission" date="2016-10" db="EMBL/GenBank/DDBJ databases">
        <authorList>
            <person name="Varghese N."/>
            <person name="Submissions S."/>
        </authorList>
    </citation>
    <scope>NUCLEOTIDE SEQUENCE [LARGE SCALE GENOMIC DNA]</scope>
    <source>
        <strain evidence="2">DSM 17724</strain>
    </source>
</reference>
<dbReference type="Proteomes" id="UP000199469">
    <property type="component" value="Unassembled WGS sequence"/>
</dbReference>
<keyword evidence="2" id="KW-1185">Reference proteome</keyword>
<organism evidence="1 2">
    <name type="scientific">Chryseobacterium wanjuense</name>
    <dbReference type="NCBI Taxonomy" id="356305"/>
    <lineage>
        <taxon>Bacteria</taxon>
        <taxon>Pseudomonadati</taxon>
        <taxon>Bacteroidota</taxon>
        <taxon>Flavobacteriia</taxon>
        <taxon>Flavobacteriales</taxon>
        <taxon>Weeksellaceae</taxon>
        <taxon>Chryseobacterium group</taxon>
        <taxon>Chryseobacterium</taxon>
    </lineage>
</organism>
<accession>A0A1I0PJV7</accession>
<evidence type="ECO:0000313" key="2">
    <source>
        <dbReference type="Proteomes" id="UP000199469"/>
    </source>
</evidence>
<gene>
    <name evidence="1" type="ORF">SAMN05421841_1265</name>
</gene>
<dbReference type="EMBL" id="FOIU01000001">
    <property type="protein sequence ID" value="SEW14726.1"/>
    <property type="molecule type" value="Genomic_DNA"/>
</dbReference>
<dbReference type="AlphaFoldDB" id="A0A1I0PJV7"/>
<protein>
    <submittedName>
        <fullName evidence="1">Uncharacterized protein</fullName>
    </submittedName>
</protein>
<proteinExistence type="predicted"/>
<evidence type="ECO:0000313" key="1">
    <source>
        <dbReference type="EMBL" id="SEW14726.1"/>
    </source>
</evidence>
<name>A0A1I0PJV7_9FLAO</name>
<sequence>MKINFLFIPNLLSYRNSITNLALSKFDLTITNKDMKKLILLSSLSVFLLNCNKKKEVSSTDKAPADTTMATQPVVDTLGAKSFCYMGVTGKDTVYVTIDDNLGTITGKMATKNSEKDSNKGDLTGFKSGDTLKLTYEFASEGKTGNKNDIYFIQTKDGLNEGIGERDAETGTKYANEKKIKYEGGRSLKVADCNTVAKALK</sequence>
<dbReference type="STRING" id="356305.SAMN05421841_1265"/>